<protein>
    <submittedName>
        <fullName evidence="2">Uncharacterized protein</fullName>
    </submittedName>
</protein>
<dbReference type="RefSeq" id="XP_056087608.1">
    <property type="nucleotide sequence ID" value="XM_056227824.1"/>
</dbReference>
<feature type="region of interest" description="Disordered" evidence="1">
    <location>
        <begin position="1"/>
        <end position="20"/>
    </location>
</feature>
<dbReference type="Proteomes" id="UP001162087">
    <property type="component" value="Chromosome 7"/>
</dbReference>
<keyword evidence="3" id="KW-1185">Reference proteome</keyword>
<dbReference type="AlphaFoldDB" id="A0AA35JID3"/>
<gene>
    <name evidence="2" type="primary">SKDI07G0780</name>
    <name evidence="2" type="ORF">SKDI_07G0780</name>
</gene>
<organism evidence="2 3">
    <name type="scientific">Saccharomyces kudriavzevii (strain ATCC MYA-4449 / AS 2.2408 / CBS 8840 / NBRC 1802 / NCYC 2889)</name>
    <name type="common">Yeast</name>
    <dbReference type="NCBI Taxonomy" id="226230"/>
    <lineage>
        <taxon>Eukaryota</taxon>
        <taxon>Fungi</taxon>
        <taxon>Dikarya</taxon>
        <taxon>Ascomycota</taxon>
        <taxon>Saccharomycotina</taxon>
        <taxon>Saccharomycetes</taxon>
        <taxon>Saccharomycetales</taxon>
        <taxon>Saccharomycetaceae</taxon>
        <taxon>Saccharomyces</taxon>
    </lineage>
</organism>
<evidence type="ECO:0000256" key="1">
    <source>
        <dbReference type="SAM" id="MobiDB-lite"/>
    </source>
</evidence>
<name>A0AA35JID3_SACK1</name>
<sequence>MLMTLKGGGSEEEDSESIDQANKLVKKNVEIWKT</sequence>
<evidence type="ECO:0000313" key="2">
    <source>
        <dbReference type="EMBL" id="CAI4061537.1"/>
    </source>
</evidence>
<dbReference type="GeneID" id="80923908"/>
<reference evidence="2" key="1">
    <citation type="submission" date="2022-10" db="EMBL/GenBank/DDBJ databases">
        <authorList>
            <person name="Byrne P K."/>
        </authorList>
    </citation>
    <scope>NUCLEOTIDE SEQUENCE</scope>
    <source>
        <strain evidence="2">IFO1802</strain>
    </source>
</reference>
<accession>A0AA35JID3</accession>
<dbReference type="EMBL" id="OX365902">
    <property type="protein sequence ID" value="CAI4061537.1"/>
    <property type="molecule type" value="Genomic_DNA"/>
</dbReference>
<proteinExistence type="predicted"/>
<evidence type="ECO:0000313" key="3">
    <source>
        <dbReference type="Proteomes" id="UP001162087"/>
    </source>
</evidence>